<dbReference type="Proteomes" id="UP000285301">
    <property type="component" value="Unassembled WGS sequence"/>
</dbReference>
<feature type="domain" description="Choline/carnitine acyltransferase" evidence="14">
    <location>
        <begin position="163"/>
        <end position="558"/>
    </location>
</feature>
<evidence type="ECO:0000313" key="17">
    <source>
        <dbReference type="Proteomes" id="UP000285301"/>
    </source>
</evidence>
<dbReference type="InterPro" id="IPR023213">
    <property type="entry name" value="CAT-like_dom_sf"/>
</dbReference>
<dbReference type="GO" id="GO:0005737">
    <property type="term" value="C:cytoplasm"/>
    <property type="evidence" value="ECO:0007669"/>
    <property type="project" value="TreeGrafter"/>
</dbReference>
<dbReference type="InterPro" id="IPR042231">
    <property type="entry name" value="Cho/carn_acyl_trans_2"/>
</dbReference>
<dbReference type="STRING" id="1965070.A0A3S3P573"/>
<dbReference type="Pfam" id="PF00755">
    <property type="entry name" value="Carn_acyltransf"/>
    <property type="match status" value="2"/>
</dbReference>
<comment type="pathway">
    <text evidence="1">Lipid metabolism; fatty acid beta-oxidation.</text>
</comment>
<keyword evidence="17" id="KW-1185">Reference proteome</keyword>
<evidence type="ECO:0000259" key="14">
    <source>
        <dbReference type="Pfam" id="PF00755"/>
    </source>
</evidence>
<feature type="non-terminal residue" evidence="16">
    <location>
        <position position="1"/>
    </location>
</feature>
<evidence type="ECO:0000256" key="5">
    <source>
        <dbReference type="ARBA" id="ARBA00022832"/>
    </source>
</evidence>
<dbReference type="GO" id="GO:0007274">
    <property type="term" value="P:neuromuscular synaptic transmission"/>
    <property type="evidence" value="ECO:0007669"/>
    <property type="project" value="TreeGrafter"/>
</dbReference>
<evidence type="ECO:0000256" key="7">
    <source>
        <dbReference type="ARBA" id="ARBA00023098"/>
    </source>
</evidence>
<dbReference type="GO" id="GO:0045202">
    <property type="term" value="C:synapse"/>
    <property type="evidence" value="ECO:0007669"/>
    <property type="project" value="GOC"/>
</dbReference>
<dbReference type="PANTHER" id="PTHR22589:SF14">
    <property type="entry name" value="CHOLINE O-ACETYLTRANSFERASE"/>
    <property type="match status" value="1"/>
</dbReference>
<evidence type="ECO:0000256" key="6">
    <source>
        <dbReference type="ARBA" id="ARBA00022979"/>
    </source>
</evidence>
<dbReference type="GO" id="GO:0016406">
    <property type="term" value="F:carnitine O-acyltransferase activity"/>
    <property type="evidence" value="ECO:0007669"/>
    <property type="project" value="UniProtKB-ARBA"/>
</dbReference>
<protein>
    <recommendedName>
        <fullName evidence="10">Choline O-acetyltransferase</fullName>
        <ecNumber evidence="9">2.3.1.6</ecNumber>
    </recommendedName>
</protein>
<keyword evidence="3" id="KW-0813">Transport</keyword>
<keyword evidence="4 13" id="KW-0808">Transferase</keyword>
<feature type="active site" description="Proton acceptor" evidence="12">
    <location>
        <position position="300"/>
    </location>
</feature>
<dbReference type="EMBL" id="NCKU01000630">
    <property type="protein sequence ID" value="RWS14748.1"/>
    <property type="molecule type" value="Genomic_DNA"/>
</dbReference>
<reference evidence="16 17" key="1">
    <citation type="journal article" date="2018" name="Gigascience">
        <title>Genomes of trombidid mites reveal novel predicted allergens and laterally-transferred genes associated with secondary metabolism.</title>
        <authorList>
            <person name="Dong X."/>
            <person name="Chaisiri K."/>
            <person name="Xia D."/>
            <person name="Armstrong S.D."/>
            <person name="Fang Y."/>
            <person name="Donnelly M.J."/>
            <person name="Kadowaki T."/>
            <person name="McGarry J.W."/>
            <person name="Darby A.C."/>
            <person name="Makepeace B.L."/>
        </authorList>
    </citation>
    <scope>NUCLEOTIDE SEQUENCE [LARGE SCALE GENOMIC DNA]</scope>
    <source>
        <strain evidence="16">UoL-WK</strain>
    </source>
</reference>
<evidence type="ECO:0000256" key="2">
    <source>
        <dbReference type="ARBA" id="ARBA00005232"/>
    </source>
</evidence>
<dbReference type="EC" id="2.3.1.6" evidence="9"/>
<name>A0A3S3P573_9ACAR</name>
<evidence type="ECO:0000256" key="11">
    <source>
        <dbReference type="ARBA" id="ARBA00048999"/>
    </source>
</evidence>
<dbReference type="GO" id="GO:0043005">
    <property type="term" value="C:neuron projection"/>
    <property type="evidence" value="ECO:0007669"/>
    <property type="project" value="TreeGrafter"/>
</dbReference>
<dbReference type="EMBL" id="NCKU01000525">
    <property type="protein sequence ID" value="RWS15186.1"/>
    <property type="molecule type" value="Genomic_DNA"/>
</dbReference>
<evidence type="ECO:0000256" key="13">
    <source>
        <dbReference type="RuleBase" id="RU003801"/>
    </source>
</evidence>
<dbReference type="Gene3D" id="3.30.559.10">
    <property type="entry name" value="Chloramphenicol acetyltransferase-like domain"/>
    <property type="match status" value="1"/>
</dbReference>
<dbReference type="InterPro" id="IPR039551">
    <property type="entry name" value="Cho/carn_acyl_trans"/>
</dbReference>
<keyword evidence="5" id="KW-0276">Fatty acid metabolism</keyword>
<dbReference type="AlphaFoldDB" id="A0A3S3P573"/>
<dbReference type="Gene3D" id="3.30.559.70">
    <property type="entry name" value="Choline/Carnitine o-acyltransferase, domain 2"/>
    <property type="match status" value="2"/>
</dbReference>
<dbReference type="GO" id="GO:0008292">
    <property type="term" value="P:acetylcholine biosynthetic process"/>
    <property type="evidence" value="ECO:0007669"/>
    <property type="project" value="TreeGrafter"/>
</dbReference>
<evidence type="ECO:0000313" key="15">
    <source>
        <dbReference type="EMBL" id="RWS14748.1"/>
    </source>
</evidence>
<evidence type="ECO:0000256" key="4">
    <source>
        <dbReference type="ARBA" id="ARBA00022679"/>
    </source>
</evidence>
<evidence type="ECO:0000256" key="1">
    <source>
        <dbReference type="ARBA" id="ARBA00005005"/>
    </source>
</evidence>
<dbReference type="SUPFAM" id="SSF52777">
    <property type="entry name" value="CoA-dependent acyltransferases"/>
    <property type="match status" value="3"/>
</dbReference>
<evidence type="ECO:0000256" key="12">
    <source>
        <dbReference type="PIRSR" id="PIRSR600542-1"/>
    </source>
</evidence>
<dbReference type="Gene3D" id="1.10.275.20">
    <property type="entry name" value="Choline/Carnitine o-acyltransferase"/>
    <property type="match status" value="1"/>
</dbReference>
<dbReference type="InterPro" id="IPR000542">
    <property type="entry name" value="Carn_acyl_trans"/>
</dbReference>
<sequence>VTDVWLDDMYLCNPLPLPINSNPFFLLPRQQFRSTLDLFRFACRIIQFSYIFKKQIDKETLPQDFGSGHGKGYPLCMQTYKHFFTACRIPSEDKDKLYIHNANVDHIVVACRNQTHSSRECKRLIATNIESWSVVMLPTGGNCIGLIPVNRNTNVIIGLKNEEFPEEDEIVEQLRLIWYLSKENEATCPHIGLLTTENRKVWGTVRNNLIKRPTNQESLHFIETCLYILCLDDCISAKVATAKNQRRDSAVEIAKMEPAFMASHLLHGGGTDYYTANRYFDKFMQFVVGRDGICGCLCEHSASEGITVLRFIDDFLAFLKERPIDNSSSMQRKDSMKGITKNNNLLATRSVVRDLDLHILCFNEFGKTFIKEEKMSPDAFIQLALQLTYYKVHKRLVSSYESAGLRQFRLGRVDNIRANTVDALVWVRAMCDEIPDTTDASKIEFFQKAMKKQVEILKYTIAGQGPDNHLLGLREMAKKNNNELPLLFREKAYKEFLNFRLSTSQLPTENGVIVGYGPVVPDGYGCSYNTSANQIVFCITSFYSSPETGSNFFASSLEGSLLQMRELCYKLKNIYSVVDKVPNKL</sequence>
<dbReference type="PANTHER" id="PTHR22589">
    <property type="entry name" value="CARNITINE O-ACYLTRANSFERASE"/>
    <property type="match status" value="1"/>
</dbReference>
<dbReference type="GO" id="GO:0006635">
    <property type="term" value="P:fatty acid beta-oxidation"/>
    <property type="evidence" value="ECO:0007669"/>
    <property type="project" value="UniProtKB-UniPathway"/>
</dbReference>
<reference evidence="16" key="2">
    <citation type="submission" date="2018-11" db="EMBL/GenBank/DDBJ databases">
        <title>Trombidioid mite genomics.</title>
        <authorList>
            <person name="Dong X."/>
        </authorList>
    </citation>
    <scope>NUCLEOTIDE SEQUENCE</scope>
    <source>
        <strain evidence="16">UoL-WK</strain>
    </source>
</reference>
<evidence type="ECO:0000256" key="3">
    <source>
        <dbReference type="ARBA" id="ARBA00022448"/>
    </source>
</evidence>
<dbReference type="PROSITE" id="PS00440">
    <property type="entry name" value="ACYLTRANSF_C_2"/>
    <property type="match status" value="1"/>
</dbReference>
<dbReference type="InterPro" id="IPR042572">
    <property type="entry name" value="Carn_acyl_trans_N"/>
</dbReference>
<keyword evidence="6" id="KW-0530">Neurotransmitter biosynthesis</keyword>
<dbReference type="OrthoDB" id="240216at2759"/>
<evidence type="ECO:0000256" key="9">
    <source>
        <dbReference type="ARBA" id="ARBA00039091"/>
    </source>
</evidence>
<evidence type="ECO:0000256" key="10">
    <source>
        <dbReference type="ARBA" id="ARBA00040495"/>
    </source>
</evidence>
<dbReference type="UniPathway" id="UPA00659"/>
<gene>
    <name evidence="16" type="ORF">B4U79_00340</name>
    <name evidence="15" type="ORF">B4U79_08446</name>
</gene>
<keyword evidence="7" id="KW-0443">Lipid metabolism</keyword>
<evidence type="ECO:0000313" key="16">
    <source>
        <dbReference type="EMBL" id="RWS15186.1"/>
    </source>
</evidence>
<keyword evidence="8 13" id="KW-0012">Acyltransferase</keyword>
<comment type="caution">
    <text evidence="16">The sequence shown here is derived from an EMBL/GenBank/DDBJ whole genome shotgun (WGS) entry which is preliminary data.</text>
</comment>
<comment type="similarity">
    <text evidence="2 13">Belongs to the carnitine/choline acetyltransferase family.</text>
</comment>
<evidence type="ECO:0000256" key="8">
    <source>
        <dbReference type="ARBA" id="ARBA00023315"/>
    </source>
</evidence>
<accession>A0A3S3P573</accession>
<dbReference type="GO" id="GO:0004102">
    <property type="term" value="F:choline O-acetyltransferase activity"/>
    <property type="evidence" value="ECO:0007669"/>
    <property type="project" value="UniProtKB-EC"/>
</dbReference>
<organism evidence="16 17">
    <name type="scientific">Dinothrombium tinctorium</name>
    <dbReference type="NCBI Taxonomy" id="1965070"/>
    <lineage>
        <taxon>Eukaryota</taxon>
        <taxon>Metazoa</taxon>
        <taxon>Ecdysozoa</taxon>
        <taxon>Arthropoda</taxon>
        <taxon>Chelicerata</taxon>
        <taxon>Arachnida</taxon>
        <taxon>Acari</taxon>
        <taxon>Acariformes</taxon>
        <taxon>Trombidiformes</taxon>
        <taxon>Prostigmata</taxon>
        <taxon>Anystina</taxon>
        <taxon>Parasitengona</taxon>
        <taxon>Trombidioidea</taxon>
        <taxon>Trombidiidae</taxon>
        <taxon>Dinothrombium</taxon>
    </lineage>
</organism>
<comment type="catalytic activity">
    <reaction evidence="11">
        <text>4,8-dimethylnonanoyl-CoA + (R)-carnitine = O-4,8-dimethylnonanoyl-(R)-carnitine + CoA</text>
        <dbReference type="Rhea" id="RHEA:44860"/>
        <dbReference type="ChEBI" id="CHEBI:16347"/>
        <dbReference type="ChEBI" id="CHEBI:57287"/>
        <dbReference type="ChEBI" id="CHEBI:77061"/>
        <dbReference type="ChEBI" id="CHEBI:84654"/>
    </reaction>
</comment>
<proteinExistence type="inferred from homology"/>
<feature type="domain" description="Choline/carnitine acyltransferase" evidence="14">
    <location>
        <begin position="1"/>
        <end position="115"/>
    </location>
</feature>